<dbReference type="SUPFAM" id="SSF48371">
    <property type="entry name" value="ARM repeat"/>
    <property type="match status" value="1"/>
</dbReference>
<evidence type="ECO:0000313" key="2">
    <source>
        <dbReference type="Proteomes" id="UP001174909"/>
    </source>
</evidence>
<protein>
    <submittedName>
        <fullName evidence="1">Transportin-3</fullName>
    </submittedName>
</protein>
<dbReference type="InterPro" id="IPR058537">
    <property type="entry name" value="TPR_TNPO3_IPO13_4th"/>
</dbReference>
<reference evidence="1" key="1">
    <citation type="submission" date="2023-03" db="EMBL/GenBank/DDBJ databases">
        <authorList>
            <person name="Steffen K."/>
            <person name="Cardenas P."/>
        </authorList>
    </citation>
    <scope>NUCLEOTIDE SEQUENCE</scope>
</reference>
<dbReference type="GO" id="GO:0005737">
    <property type="term" value="C:cytoplasm"/>
    <property type="evidence" value="ECO:0007669"/>
    <property type="project" value="TreeGrafter"/>
</dbReference>
<dbReference type="InterPro" id="IPR011989">
    <property type="entry name" value="ARM-like"/>
</dbReference>
<dbReference type="AlphaFoldDB" id="A0AA35S6N5"/>
<evidence type="ECO:0000313" key="1">
    <source>
        <dbReference type="EMBL" id="CAI8023944.1"/>
    </source>
</evidence>
<dbReference type="GO" id="GO:0006606">
    <property type="term" value="P:protein import into nucleus"/>
    <property type="evidence" value="ECO:0007669"/>
    <property type="project" value="TreeGrafter"/>
</dbReference>
<dbReference type="PANTHER" id="PTHR12363">
    <property type="entry name" value="TRANSPORTIN 3 AND IMPORTIN 13"/>
    <property type="match status" value="1"/>
</dbReference>
<dbReference type="PANTHER" id="PTHR12363:SF42">
    <property type="entry name" value="TRANSPORTIN-3"/>
    <property type="match status" value="1"/>
</dbReference>
<dbReference type="Gene3D" id="1.25.10.10">
    <property type="entry name" value="Leucine-rich Repeat Variant"/>
    <property type="match status" value="1"/>
</dbReference>
<comment type="caution">
    <text evidence="1">The sequence shown here is derived from an EMBL/GenBank/DDBJ whole genome shotgun (WGS) entry which is preliminary data.</text>
</comment>
<dbReference type="Proteomes" id="UP001174909">
    <property type="component" value="Unassembled WGS sequence"/>
</dbReference>
<sequence>MECVENVRIFKPYITKLISHLCVHCRLDEDVNKDTVPGEKEEFGQFRKTVKEVLRDVIFIVGSLEVFGELYSNICKPNLSWNENEACLFVMHAVAPSIRTDESKLLQIAVPVLLSIPPDTHCAVRATTLDLIGELAEWIDNHHDVLDTVLQFILDGLKIQSVASHAAKAVQKVCQKCRKRMAPHFDGLLQIIQSADQLSVSNDAIVGLLKGAAEVLSQLPHDKVTAGMRGLVQLHITPLLELTQNSHLGKAGTSGDPALWMDRLTALFRSCSIELDGGQSHPCQPVVEELWPVIAAVVTTYQSDDKIMERTCRCVRFILRCLGKYSYSILTSLVEIAIQVYKSHHQSCFLYLGSIIVDEFGSDPNYQQGLLFMLVAFAEVSFPLLSGPTGLIDNPDTIDDIFRLCSRFIQHVPEKFLGSPVAPASIQCALAASVLDHRDAFSSVMKFFRDLLTLGKNDDLIEADKMQRQAVVSSFIAEHGPTIMDRLVQGFVTLPTYMLTESTEVLWTFLEQSKEVCMSLLQSSIEKLPVRSTMKVTAEQQTTIILSVSRCDDVNKLYPVVKDLARLYR</sequence>
<dbReference type="Pfam" id="PF24140">
    <property type="entry name" value="TPR_TNPO3_IPO13_3rd"/>
    <property type="match status" value="1"/>
</dbReference>
<proteinExistence type="predicted"/>
<dbReference type="InterPro" id="IPR016024">
    <property type="entry name" value="ARM-type_fold"/>
</dbReference>
<organism evidence="1 2">
    <name type="scientific">Geodia barretti</name>
    <name type="common">Barrett's horny sponge</name>
    <dbReference type="NCBI Taxonomy" id="519541"/>
    <lineage>
        <taxon>Eukaryota</taxon>
        <taxon>Metazoa</taxon>
        <taxon>Porifera</taxon>
        <taxon>Demospongiae</taxon>
        <taxon>Heteroscleromorpha</taxon>
        <taxon>Tetractinellida</taxon>
        <taxon>Astrophorina</taxon>
        <taxon>Geodiidae</taxon>
        <taxon>Geodia</taxon>
    </lineage>
</organism>
<dbReference type="Pfam" id="PF24139">
    <property type="entry name" value="TPR_TNPO3_IPO13_4th"/>
    <property type="match status" value="1"/>
</dbReference>
<dbReference type="EMBL" id="CASHTH010002047">
    <property type="protein sequence ID" value="CAI8023944.1"/>
    <property type="molecule type" value="Genomic_DNA"/>
</dbReference>
<name>A0AA35S6N5_GEOBA</name>
<gene>
    <name evidence="1" type="ORF">GBAR_LOCUS13964</name>
</gene>
<accession>A0AA35S6N5</accession>
<dbReference type="InterPro" id="IPR051345">
    <property type="entry name" value="Importin_beta-like_NTR"/>
</dbReference>
<dbReference type="InterPro" id="IPR057942">
    <property type="entry name" value="TPR_TNPO3_IPO13_3rd"/>
</dbReference>
<keyword evidence="2" id="KW-1185">Reference proteome</keyword>